<dbReference type="Proteomes" id="UP000029409">
    <property type="component" value="Chromosome"/>
</dbReference>
<evidence type="ECO:0000313" key="2">
    <source>
        <dbReference type="EMBL" id="AIQ13588.1"/>
    </source>
</evidence>
<keyword evidence="1" id="KW-0472">Membrane</keyword>
<feature type="transmembrane region" description="Helical" evidence="1">
    <location>
        <begin position="12"/>
        <end position="29"/>
    </location>
</feature>
<evidence type="ECO:0000313" key="3">
    <source>
        <dbReference type="Proteomes" id="UP000029409"/>
    </source>
</evidence>
<dbReference type="RefSeq" id="WP_042207391.1">
    <property type="nucleotide sequence ID" value="NZ_CP009288.1"/>
</dbReference>
<sequence length="77" mass="8915">MIISVPKALRRLCYIVIFVALSCLFYNIMDLLHSWINPVPDPYIPEGSAVRAFHEIQPGGEAMNPGERLRLYYWYGE</sequence>
<dbReference type="Pfam" id="PF14004">
    <property type="entry name" value="DUF4227"/>
    <property type="match status" value="1"/>
</dbReference>
<dbReference type="STRING" id="44251.PDUR_17905"/>
<accession>A0A089HT98</accession>
<keyword evidence="1" id="KW-0812">Transmembrane</keyword>
<evidence type="ECO:0008006" key="4">
    <source>
        <dbReference type="Google" id="ProtNLM"/>
    </source>
</evidence>
<dbReference type="OrthoDB" id="2691647at2"/>
<dbReference type="KEGG" id="pdu:PDUR_17905"/>
<evidence type="ECO:0000256" key="1">
    <source>
        <dbReference type="SAM" id="Phobius"/>
    </source>
</evidence>
<keyword evidence="3" id="KW-1185">Reference proteome</keyword>
<protein>
    <recommendedName>
        <fullName evidence="4">DUF4227 domain-containing protein</fullName>
    </recommendedName>
</protein>
<name>A0A089HT98_PAEDU</name>
<reference evidence="2 3" key="1">
    <citation type="submission" date="2014-08" db="EMBL/GenBank/DDBJ databases">
        <title>Comparative genomics of the Paenibacillus odorifer group.</title>
        <authorList>
            <person name="den Bakker H.C."/>
            <person name="Tsai Y.-C."/>
            <person name="Martin N."/>
            <person name="Korlach J."/>
            <person name="Wiedmann M."/>
        </authorList>
    </citation>
    <scope>NUCLEOTIDE SEQUENCE [LARGE SCALE GENOMIC DNA]</scope>
    <source>
        <strain evidence="2 3">DSM 1735</strain>
    </source>
</reference>
<dbReference type="PROSITE" id="PS51257">
    <property type="entry name" value="PROKAR_LIPOPROTEIN"/>
    <property type="match status" value="1"/>
</dbReference>
<proteinExistence type="predicted"/>
<dbReference type="EMBL" id="CP009288">
    <property type="protein sequence ID" value="AIQ13588.1"/>
    <property type="molecule type" value="Genomic_DNA"/>
</dbReference>
<dbReference type="InterPro" id="IPR025321">
    <property type="entry name" value="DUF4227"/>
</dbReference>
<dbReference type="AlphaFoldDB" id="A0A089HT98"/>
<organism evidence="2 3">
    <name type="scientific">Paenibacillus durus</name>
    <name type="common">Paenibacillus azotofixans</name>
    <dbReference type="NCBI Taxonomy" id="44251"/>
    <lineage>
        <taxon>Bacteria</taxon>
        <taxon>Bacillati</taxon>
        <taxon>Bacillota</taxon>
        <taxon>Bacilli</taxon>
        <taxon>Bacillales</taxon>
        <taxon>Paenibacillaceae</taxon>
        <taxon>Paenibacillus</taxon>
    </lineage>
</organism>
<keyword evidence="1" id="KW-1133">Transmembrane helix</keyword>
<gene>
    <name evidence="2" type="ORF">PDUR_17905</name>
</gene>